<dbReference type="InterPro" id="IPR045329">
    <property type="entry name" value="LZTS"/>
</dbReference>
<name>A0AAN8PWE4_POLSC</name>
<gene>
    <name evidence="6" type="ORF">RUM43_006959</name>
</gene>
<dbReference type="AlphaFoldDB" id="A0AAN8PWE4"/>
<evidence type="ECO:0000256" key="1">
    <source>
        <dbReference type="ARBA" id="ARBA00004496"/>
    </source>
</evidence>
<keyword evidence="3 4" id="KW-0175">Coiled coil</keyword>
<evidence type="ECO:0000313" key="7">
    <source>
        <dbReference type="Proteomes" id="UP001372834"/>
    </source>
</evidence>
<protein>
    <submittedName>
        <fullName evidence="6">Uncharacterized protein</fullName>
    </submittedName>
</protein>
<dbReference type="Pfam" id="PF06818">
    <property type="entry name" value="Fez1"/>
    <property type="match status" value="1"/>
</dbReference>
<sequence>MANSTYNNGGDRYGSTPILTRPGSQLTLYGSSTDLRHHHNSFNYSLDRKSLSSASSPPLGMASLSSLPQKLHAYDSMESSFLPRVVGSYSYPRQVPLDCNWPFRLMIHCVLLSELCNFRLGSFDVNSRNKSSSFRMISNAESNSSLLDLTPSPSDSGVAELEAALRERDSELVYLRQTMEHNEQAIIRVYQEKERAWERDKRRLKAVHENRLRTSAQKALKLEQMLMMQTYQLQQEKKRLREEADRAARETTDLRQEVNLLRGRLEETEWGLCQKTGEMSLLKAQLKDSQGEQTSKGHELIQLRNQIRDLKIELDRRESEMSHLVKDGEKREKELESLKSEKQRLSEELSKSQNKKRADTSETEGLKEEVATLRREIVDVCQVLKEEQDDRVKLTEELDKLRKELEMERSKTLQAARRKPLEKSLGGEKEVDRLKQEKGSKSDPPVENLKELNNELHRLKDQLLSERTDFEQERITWAQEKEKVLRYQRQLQVNYVQMFRRTRTLEAEVESLTMELELENKSKGFRNTKKMSVPAVEMGTVVEL</sequence>
<dbReference type="EMBL" id="JAWJWE010000003">
    <property type="protein sequence ID" value="KAK6638692.1"/>
    <property type="molecule type" value="Genomic_DNA"/>
</dbReference>
<dbReference type="PANTHER" id="PTHR19354:SF2">
    <property type="entry name" value="LEUCINE-RICH REPEAT-CONTAINING PROTEIN DDB_G0290503"/>
    <property type="match status" value="1"/>
</dbReference>
<comment type="subcellular location">
    <subcellularLocation>
        <location evidence="1">Cytoplasm</location>
    </subcellularLocation>
</comment>
<evidence type="ECO:0000256" key="5">
    <source>
        <dbReference type="SAM" id="MobiDB-lite"/>
    </source>
</evidence>
<feature type="region of interest" description="Disordered" evidence="5">
    <location>
        <begin position="411"/>
        <end position="448"/>
    </location>
</feature>
<evidence type="ECO:0000256" key="2">
    <source>
        <dbReference type="ARBA" id="ARBA00022490"/>
    </source>
</evidence>
<comment type="caution">
    <text evidence="6">The sequence shown here is derived from an EMBL/GenBank/DDBJ whole genome shotgun (WGS) entry which is preliminary data.</text>
</comment>
<evidence type="ECO:0000256" key="4">
    <source>
        <dbReference type="SAM" id="Coils"/>
    </source>
</evidence>
<accession>A0AAN8PWE4</accession>
<proteinExistence type="predicted"/>
<feature type="region of interest" description="Disordered" evidence="5">
    <location>
        <begin position="319"/>
        <end position="366"/>
    </location>
</feature>
<evidence type="ECO:0000256" key="3">
    <source>
        <dbReference type="ARBA" id="ARBA00023054"/>
    </source>
</evidence>
<keyword evidence="2" id="KW-0963">Cytoplasm</keyword>
<reference evidence="6 7" key="1">
    <citation type="submission" date="2023-10" db="EMBL/GenBank/DDBJ databases">
        <title>Genomes of two closely related lineages of the louse Polyplax serrata with different host specificities.</title>
        <authorList>
            <person name="Martinu J."/>
            <person name="Tarabai H."/>
            <person name="Stefka J."/>
            <person name="Hypsa V."/>
        </authorList>
    </citation>
    <scope>NUCLEOTIDE SEQUENCE [LARGE SCALE GENOMIC DNA]</scope>
    <source>
        <strain evidence="6">HR10_N</strain>
    </source>
</reference>
<dbReference type="GO" id="GO:0005737">
    <property type="term" value="C:cytoplasm"/>
    <property type="evidence" value="ECO:0007669"/>
    <property type="project" value="UniProtKB-SubCell"/>
</dbReference>
<feature type="compositionally biased region" description="Basic and acidic residues" evidence="5">
    <location>
        <begin position="419"/>
        <end position="441"/>
    </location>
</feature>
<evidence type="ECO:0000313" key="6">
    <source>
        <dbReference type="EMBL" id="KAK6638692.1"/>
    </source>
</evidence>
<feature type="coiled-coil region" evidence="4">
    <location>
        <begin position="230"/>
        <end position="257"/>
    </location>
</feature>
<organism evidence="6 7">
    <name type="scientific">Polyplax serrata</name>
    <name type="common">Common mouse louse</name>
    <dbReference type="NCBI Taxonomy" id="468196"/>
    <lineage>
        <taxon>Eukaryota</taxon>
        <taxon>Metazoa</taxon>
        <taxon>Ecdysozoa</taxon>
        <taxon>Arthropoda</taxon>
        <taxon>Hexapoda</taxon>
        <taxon>Insecta</taxon>
        <taxon>Pterygota</taxon>
        <taxon>Neoptera</taxon>
        <taxon>Paraneoptera</taxon>
        <taxon>Psocodea</taxon>
        <taxon>Troctomorpha</taxon>
        <taxon>Phthiraptera</taxon>
        <taxon>Anoplura</taxon>
        <taxon>Polyplacidae</taxon>
        <taxon>Polyplax</taxon>
    </lineage>
</organism>
<dbReference type="Proteomes" id="UP001372834">
    <property type="component" value="Unassembled WGS sequence"/>
</dbReference>
<dbReference type="PANTHER" id="PTHR19354">
    <property type="entry name" value="ZIPPER PUTATIVE TUMOR SUPPRESSOR 2 HOMOLOG-LIKE PROTEIN-RELATED"/>
    <property type="match status" value="1"/>
</dbReference>